<organism evidence="2">
    <name type="scientific">mine drainage metagenome</name>
    <dbReference type="NCBI Taxonomy" id="410659"/>
    <lineage>
        <taxon>unclassified sequences</taxon>
        <taxon>metagenomes</taxon>
        <taxon>ecological metagenomes</taxon>
    </lineage>
</organism>
<sequence length="157" mass="17012">MLKRLGRVVWWVGAISFVSSLILCAVALRGGNLGNDVSGDRAQLKALRPKIDAIENSVVPPIQVSSDSFVNSLNSAARIADIPSAMNKAPEAVQKEYAALREQDKRLTTDIQSESDSNRAAPYRLALAGLLAVLALLLWAVAYVLGGRFWLPPRDRS</sequence>
<dbReference type="EMBL" id="MLJW01000178">
    <property type="protein sequence ID" value="OIQ94823.1"/>
    <property type="molecule type" value="Genomic_DNA"/>
</dbReference>
<proteinExistence type="predicted"/>
<protein>
    <submittedName>
        <fullName evidence="2">Uncharacterized protein</fullName>
    </submittedName>
</protein>
<evidence type="ECO:0000256" key="1">
    <source>
        <dbReference type="SAM" id="Phobius"/>
    </source>
</evidence>
<keyword evidence="1" id="KW-1133">Transmembrane helix</keyword>
<accession>A0A1J5RS65</accession>
<keyword evidence="1" id="KW-0812">Transmembrane</keyword>
<gene>
    <name evidence="2" type="ORF">GALL_231780</name>
</gene>
<evidence type="ECO:0000313" key="2">
    <source>
        <dbReference type="EMBL" id="OIQ94823.1"/>
    </source>
</evidence>
<reference evidence="2" key="1">
    <citation type="submission" date="2016-10" db="EMBL/GenBank/DDBJ databases">
        <title>Sequence of Gallionella enrichment culture.</title>
        <authorList>
            <person name="Poehlein A."/>
            <person name="Muehling M."/>
            <person name="Daniel R."/>
        </authorList>
    </citation>
    <scope>NUCLEOTIDE SEQUENCE</scope>
</reference>
<comment type="caution">
    <text evidence="2">The sequence shown here is derived from an EMBL/GenBank/DDBJ whole genome shotgun (WGS) entry which is preliminary data.</text>
</comment>
<keyword evidence="1" id="KW-0472">Membrane</keyword>
<feature type="transmembrane region" description="Helical" evidence="1">
    <location>
        <begin position="125"/>
        <end position="151"/>
    </location>
</feature>
<name>A0A1J5RS65_9ZZZZ</name>
<feature type="transmembrane region" description="Helical" evidence="1">
    <location>
        <begin position="9"/>
        <end position="28"/>
    </location>
</feature>
<dbReference type="AlphaFoldDB" id="A0A1J5RS65"/>